<accession>A0A448WGA9</accession>
<sequence length="302" mass="33750">MKGARFSNHLDFLTARILLQISTGLSDSGHRPELDLTSSSDSPKEMQNHMAIGFSVLLVVVVACLIGGGISFALHRNYQNRLVGNNPRRSSSLSLSYGNHVNASYYPFKFEPVDGMLSRDTRFNYFSIGNDAHSMNITNAYHKVSFSDESPTDTRWLITEIANGDRQHWNTHNFINYNNRHLEPESRLASLCAPHSLDSQLQLMPLLTVAMPTSDVLNTTNTGALDKEEIAVMTTPELKRRPLVEEESSWALARSHDNLVLSGQDEEKTTDLEQQNSAPKFYLKSDSPGNPISIMPEPSRKS</sequence>
<proteinExistence type="predicted"/>
<organism evidence="3 4">
    <name type="scientific">Protopolystoma xenopodis</name>
    <dbReference type="NCBI Taxonomy" id="117903"/>
    <lineage>
        <taxon>Eukaryota</taxon>
        <taxon>Metazoa</taxon>
        <taxon>Spiralia</taxon>
        <taxon>Lophotrochozoa</taxon>
        <taxon>Platyhelminthes</taxon>
        <taxon>Monogenea</taxon>
        <taxon>Polyopisthocotylea</taxon>
        <taxon>Polystomatidea</taxon>
        <taxon>Polystomatidae</taxon>
        <taxon>Protopolystoma</taxon>
    </lineage>
</organism>
<gene>
    <name evidence="3" type="ORF">PXEA_LOCUS4430</name>
</gene>
<dbReference type="AlphaFoldDB" id="A0A448WGA9"/>
<protein>
    <submittedName>
        <fullName evidence="3">Uncharacterized protein</fullName>
    </submittedName>
</protein>
<comment type="caution">
    <text evidence="3">The sequence shown here is derived from an EMBL/GenBank/DDBJ whole genome shotgun (WGS) entry which is preliminary data.</text>
</comment>
<evidence type="ECO:0000256" key="2">
    <source>
        <dbReference type="SAM" id="Phobius"/>
    </source>
</evidence>
<keyword evidence="2" id="KW-0812">Transmembrane</keyword>
<reference evidence="3" key="1">
    <citation type="submission" date="2018-11" db="EMBL/GenBank/DDBJ databases">
        <authorList>
            <consortium name="Pathogen Informatics"/>
        </authorList>
    </citation>
    <scope>NUCLEOTIDE SEQUENCE</scope>
</reference>
<dbReference type="EMBL" id="CAAALY010010528">
    <property type="protein sequence ID" value="VEL10990.1"/>
    <property type="molecule type" value="Genomic_DNA"/>
</dbReference>
<keyword evidence="4" id="KW-1185">Reference proteome</keyword>
<name>A0A448WGA9_9PLAT</name>
<feature type="region of interest" description="Disordered" evidence="1">
    <location>
        <begin position="257"/>
        <end position="302"/>
    </location>
</feature>
<keyword evidence="2" id="KW-1133">Transmembrane helix</keyword>
<keyword evidence="2" id="KW-0472">Membrane</keyword>
<feature type="transmembrane region" description="Helical" evidence="2">
    <location>
        <begin position="50"/>
        <end position="74"/>
    </location>
</feature>
<evidence type="ECO:0000313" key="4">
    <source>
        <dbReference type="Proteomes" id="UP000784294"/>
    </source>
</evidence>
<dbReference type="Proteomes" id="UP000784294">
    <property type="component" value="Unassembled WGS sequence"/>
</dbReference>
<evidence type="ECO:0000256" key="1">
    <source>
        <dbReference type="SAM" id="MobiDB-lite"/>
    </source>
</evidence>
<evidence type="ECO:0000313" key="3">
    <source>
        <dbReference type="EMBL" id="VEL10990.1"/>
    </source>
</evidence>